<dbReference type="EMBL" id="JBHSGN010000063">
    <property type="protein sequence ID" value="MFC4673802.1"/>
    <property type="molecule type" value="Genomic_DNA"/>
</dbReference>
<dbReference type="Pfam" id="PF12984">
    <property type="entry name" value="DUF3868"/>
    <property type="match status" value="1"/>
</dbReference>
<dbReference type="InterPro" id="IPR036737">
    <property type="entry name" value="OmpA-like_sf"/>
</dbReference>
<organism evidence="3 4">
    <name type="scientific">Dysgonomonas termitidis</name>
    <dbReference type="NCBI Taxonomy" id="1516126"/>
    <lineage>
        <taxon>Bacteria</taxon>
        <taxon>Pseudomonadati</taxon>
        <taxon>Bacteroidota</taxon>
        <taxon>Bacteroidia</taxon>
        <taxon>Bacteroidales</taxon>
        <taxon>Dysgonomonadaceae</taxon>
        <taxon>Dysgonomonas</taxon>
    </lineage>
</organism>
<dbReference type="Gene3D" id="3.30.1330.60">
    <property type="entry name" value="OmpA-like domain"/>
    <property type="match status" value="1"/>
</dbReference>
<dbReference type="RefSeq" id="WP_379995447.1">
    <property type="nucleotide sequence ID" value="NZ_JBHSGN010000063.1"/>
</dbReference>
<protein>
    <submittedName>
        <fullName evidence="3">DUF3868 domain-containing protein</fullName>
    </submittedName>
</protein>
<dbReference type="SUPFAM" id="SSF103088">
    <property type="entry name" value="OmpA-like"/>
    <property type="match status" value="1"/>
</dbReference>
<evidence type="ECO:0000256" key="1">
    <source>
        <dbReference type="PROSITE-ProRule" id="PRU00473"/>
    </source>
</evidence>
<sequence length="350" mass="39925">MDQIKYRIILILLVLHFFPAYNIFGQNIRFDVTEIKEIEDSLVANYRVKIGTKPVLSGEALYITPVLATDSSFYDLPPITIMGKNKLKVLKRWANNYKKELSTDFINADIKNDTTLFFNVYLPYKQKTDSAYLTVNKYLIGYRGKSTYMADSINSPIIPASDEPSTVSPQLTLITPPKEDKLHCVYSKGNLYFPIGRSAIVPAYLSNPKELARIDSIFQYMLNNKNVTLQNVYIEGYASPDGVYEKNDLLSKARAYALKDYIKNKFSISEDLFVISSVAEDWEGLTAILSISDIIKKDKILEIITSASSYDRREAALKQLDKGLPYLSIRHKILPELRHAEYKICYSVKD</sequence>
<proteinExistence type="predicted"/>
<evidence type="ECO:0000259" key="2">
    <source>
        <dbReference type="PROSITE" id="PS51123"/>
    </source>
</evidence>
<gene>
    <name evidence="3" type="ORF">ACFO6W_08875</name>
</gene>
<accession>A0ABV9KV59</accession>
<comment type="caution">
    <text evidence="3">The sequence shown here is derived from an EMBL/GenBank/DDBJ whole genome shotgun (WGS) entry which is preliminary data.</text>
</comment>
<evidence type="ECO:0000313" key="4">
    <source>
        <dbReference type="Proteomes" id="UP001596023"/>
    </source>
</evidence>
<dbReference type="InterPro" id="IPR006665">
    <property type="entry name" value="OmpA-like"/>
</dbReference>
<keyword evidence="1" id="KW-0472">Membrane</keyword>
<dbReference type="PROSITE" id="PS51123">
    <property type="entry name" value="OMPA_2"/>
    <property type="match status" value="1"/>
</dbReference>
<dbReference type="InterPro" id="IPR024480">
    <property type="entry name" value="DUF3868"/>
</dbReference>
<evidence type="ECO:0000313" key="3">
    <source>
        <dbReference type="EMBL" id="MFC4673802.1"/>
    </source>
</evidence>
<name>A0ABV9KV59_9BACT</name>
<dbReference type="Proteomes" id="UP001596023">
    <property type="component" value="Unassembled WGS sequence"/>
</dbReference>
<reference evidence="4" key="1">
    <citation type="journal article" date="2019" name="Int. J. Syst. Evol. Microbiol.">
        <title>The Global Catalogue of Microorganisms (GCM) 10K type strain sequencing project: providing services to taxonomists for standard genome sequencing and annotation.</title>
        <authorList>
            <consortium name="The Broad Institute Genomics Platform"/>
            <consortium name="The Broad Institute Genome Sequencing Center for Infectious Disease"/>
            <person name="Wu L."/>
            <person name="Ma J."/>
        </authorList>
    </citation>
    <scope>NUCLEOTIDE SEQUENCE [LARGE SCALE GENOMIC DNA]</scope>
    <source>
        <strain evidence="4">CCUG 66188</strain>
    </source>
</reference>
<keyword evidence="4" id="KW-1185">Reference proteome</keyword>
<feature type="domain" description="OmpA-like" evidence="2">
    <location>
        <begin position="180"/>
        <end position="309"/>
    </location>
</feature>